<name>A0A844G312_9BACT</name>
<protein>
    <submittedName>
        <fullName evidence="1">Uncharacterized protein</fullName>
    </submittedName>
</protein>
<evidence type="ECO:0000313" key="2">
    <source>
        <dbReference type="Proteomes" id="UP000435649"/>
    </source>
</evidence>
<dbReference type="RefSeq" id="WP_154418157.1">
    <property type="nucleotide sequence ID" value="NZ_VUNS01000008.1"/>
</dbReference>
<gene>
    <name evidence="1" type="ORF">FYJ85_09555</name>
</gene>
<dbReference type="Proteomes" id="UP000435649">
    <property type="component" value="Unassembled WGS sequence"/>
</dbReference>
<organism evidence="1 2">
    <name type="scientific">Victivallis lenta</name>
    <dbReference type="NCBI Taxonomy" id="2606640"/>
    <lineage>
        <taxon>Bacteria</taxon>
        <taxon>Pseudomonadati</taxon>
        <taxon>Lentisphaerota</taxon>
        <taxon>Lentisphaeria</taxon>
        <taxon>Victivallales</taxon>
        <taxon>Victivallaceae</taxon>
        <taxon>Victivallis</taxon>
    </lineage>
</organism>
<dbReference type="EMBL" id="VUNS01000008">
    <property type="protein sequence ID" value="MST97285.1"/>
    <property type="molecule type" value="Genomic_DNA"/>
</dbReference>
<accession>A0A844G312</accession>
<dbReference type="AlphaFoldDB" id="A0A844G312"/>
<comment type="caution">
    <text evidence="1">The sequence shown here is derived from an EMBL/GenBank/DDBJ whole genome shotgun (WGS) entry which is preliminary data.</text>
</comment>
<evidence type="ECO:0000313" key="1">
    <source>
        <dbReference type="EMBL" id="MST97285.1"/>
    </source>
</evidence>
<reference evidence="1 2" key="1">
    <citation type="submission" date="2019-08" db="EMBL/GenBank/DDBJ databases">
        <title>In-depth cultivation of the pig gut microbiome towards novel bacterial diversity and tailored functional studies.</title>
        <authorList>
            <person name="Wylensek D."/>
            <person name="Hitch T.C.A."/>
            <person name="Clavel T."/>
        </authorList>
    </citation>
    <scope>NUCLEOTIDE SEQUENCE [LARGE SCALE GENOMIC DNA]</scope>
    <source>
        <strain evidence="1 2">BBE-744-WT-12</strain>
    </source>
</reference>
<proteinExistence type="predicted"/>
<keyword evidence="2" id="KW-1185">Reference proteome</keyword>
<sequence>MAMEKIMKSALHTIAPAMMLAMALLLSMNLIADVSGDDMIASSSSSNPPGTIEIQQPDFFDIGIEYNSSIRDGSLREAILGKLIEIVGQPIFRIEGPATFTDGSIATQTVIIDFLGVWELKGNLHRNDTVYLREGIVTDRAFLKFGLTEDNGDGAKWRIMDGAVPNATIDPGHPQGDLQVIHTGFGLCMGAALNGISYELFNDLNYLEENQDENSYGRMHQTLSTSDCTSIYPNFILHSNYGYSARLGDLEEQENYTLIITLTSGINVE</sequence>